<evidence type="ECO:0000313" key="1">
    <source>
        <dbReference type="EMBL" id="EYB97062.1"/>
    </source>
</evidence>
<proteinExistence type="predicted"/>
<organism evidence="1 2">
    <name type="scientific">Ancylostoma ceylanicum</name>
    <dbReference type="NCBI Taxonomy" id="53326"/>
    <lineage>
        <taxon>Eukaryota</taxon>
        <taxon>Metazoa</taxon>
        <taxon>Ecdysozoa</taxon>
        <taxon>Nematoda</taxon>
        <taxon>Chromadorea</taxon>
        <taxon>Rhabditida</taxon>
        <taxon>Rhabditina</taxon>
        <taxon>Rhabditomorpha</taxon>
        <taxon>Strongyloidea</taxon>
        <taxon>Ancylostomatidae</taxon>
        <taxon>Ancylostomatinae</taxon>
        <taxon>Ancylostoma</taxon>
    </lineage>
</organism>
<protein>
    <submittedName>
        <fullName evidence="1">Uncharacterized protein</fullName>
    </submittedName>
</protein>
<sequence>MRDSDAVILVTQTEVSCERAPGKIVRADHDSRASGPRQSCERTTTIVRVGHDMAASRSAEARSHGTSVREGMCTRLTRLIGARPLCLEALVKMMLL</sequence>
<gene>
    <name evidence="1" type="primary">Acey_s0143.g2365</name>
    <name evidence="1" type="ORF">Y032_0143g2365</name>
</gene>
<reference evidence="2" key="1">
    <citation type="journal article" date="2015" name="Nat. Genet.">
        <title>The genome and transcriptome of the zoonotic hookworm Ancylostoma ceylanicum identify infection-specific gene families.</title>
        <authorList>
            <person name="Schwarz E.M."/>
            <person name="Hu Y."/>
            <person name="Antoshechkin I."/>
            <person name="Miller M.M."/>
            <person name="Sternberg P.W."/>
            <person name="Aroian R.V."/>
        </authorList>
    </citation>
    <scope>NUCLEOTIDE SEQUENCE</scope>
    <source>
        <strain evidence="2">HY135</strain>
    </source>
</reference>
<dbReference type="Proteomes" id="UP000024635">
    <property type="component" value="Unassembled WGS sequence"/>
</dbReference>
<dbReference type="AlphaFoldDB" id="A0A016T322"/>
<accession>A0A016T322</accession>
<name>A0A016T322_9BILA</name>
<dbReference type="EMBL" id="JARK01001479">
    <property type="protein sequence ID" value="EYB97062.1"/>
    <property type="molecule type" value="Genomic_DNA"/>
</dbReference>
<keyword evidence="2" id="KW-1185">Reference proteome</keyword>
<comment type="caution">
    <text evidence="1">The sequence shown here is derived from an EMBL/GenBank/DDBJ whole genome shotgun (WGS) entry which is preliminary data.</text>
</comment>
<evidence type="ECO:0000313" key="2">
    <source>
        <dbReference type="Proteomes" id="UP000024635"/>
    </source>
</evidence>